<dbReference type="PATRIC" id="fig|1121318.3.peg.2767"/>
<comment type="caution">
    <text evidence="2">The sequence shown here is derived from an EMBL/GenBank/DDBJ whole genome shotgun (WGS) entry which is preliminary data.</text>
</comment>
<dbReference type="AlphaFoldDB" id="A0A0L6Z776"/>
<dbReference type="Gene3D" id="1.10.260.40">
    <property type="entry name" value="lambda repressor-like DNA-binding domains"/>
    <property type="match status" value="1"/>
</dbReference>
<dbReference type="SUPFAM" id="SSF47413">
    <property type="entry name" value="lambda repressor-like DNA-binding domains"/>
    <property type="match status" value="1"/>
</dbReference>
<dbReference type="GO" id="GO:0003677">
    <property type="term" value="F:DNA binding"/>
    <property type="evidence" value="ECO:0007669"/>
    <property type="project" value="InterPro"/>
</dbReference>
<evidence type="ECO:0000313" key="3">
    <source>
        <dbReference type="Proteomes" id="UP000037043"/>
    </source>
</evidence>
<dbReference type="PROSITE" id="PS50943">
    <property type="entry name" value="HTH_CROC1"/>
    <property type="match status" value="1"/>
</dbReference>
<dbReference type="SMART" id="SM00530">
    <property type="entry name" value="HTH_XRE"/>
    <property type="match status" value="1"/>
</dbReference>
<reference evidence="3" key="1">
    <citation type="submission" date="2015-08" db="EMBL/GenBank/DDBJ databases">
        <title>Genome sequence of the strict anaerobe Clostridium homopropionicum LuHBu1 (DSM 5847T).</title>
        <authorList>
            <person name="Poehlein A."/>
            <person name="Beck M."/>
            <person name="Schiel-Bengelsdorf B."/>
            <person name="Bengelsdorf F.R."/>
            <person name="Daniel R."/>
            <person name="Duerre P."/>
        </authorList>
    </citation>
    <scope>NUCLEOTIDE SEQUENCE [LARGE SCALE GENOMIC DNA]</scope>
    <source>
        <strain evidence="3">DSM 5847</strain>
    </source>
</reference>
<dbReference type="Pfam" id="PF12844">
    <property type="entry name" value="HTH_19"/>
    <property type="match status" value="1"/>
</dbReference>
<keyword evidence="3" id="KW-1185">Reference proteome</keyword>
<dbReference type="InterPro" id="IPR010982">
    <property type="entry name" value="Lambda_DNA-bd_dom_sf"/>
</dbReference>
<sequence length="169" mass="19691">MKERGGNLNKLTQEELNSIVSKKLRLIRSEYNFSQDKMAEILGISKKTLIQIEKDRTEASWTLVVAVCGLFRESEVLKMVLGEEPIEMVEAMIFDNIDSPKNLTGGGKVLWKDILSEGKFKIQKNIISSHYRIIDGHNRRWYSSFDKEYIFEKFNNLLERGRDNEEEVE</sequence>
<feature type="domain" description="HTH cro/C1-type" evidence="1">
    <location>
        <begin position="24"/>
        <end position="77"/>
    </location>
</feature>
<protein>
    <submittedName>
        <fullName evidence="2">Helix-turn-helix domain protein</fullName>
    </submittedName>
</protein>
<organism evidence="2 3">
    <name type="scientific">Clostridium homopropionicum DSM 5847</name>
    <dbReference type="NCBI Taxonomy" id="1121318"/>
    <lineage>
        <taxon>Bacteria</taxon>
        <taxon>Bacillati</taxon>
        <taxon>Bacillota</taxon>
        <taxon>Clostridia</taxon>
        <taxon>Eubacteriales</taxon>
        <taxon>Clostridiaceae</taxon>
        <taxon>Clostridium</taxon>
    </lineage>
</organism>
<proteinExistence type="predicted"/>
<evidence type="ECO:0000259" key="1">
    <source>
        <dbReference type="PROSITE" id="PS50943"/>
    </source>
</evidence>
<dbReference type="CDD" id="cd00093">
    <property type="entry name" value="HTH_XRE"/>
    <property type="match status" value="1"/>
</dbReference>
<accession>A0A0L6Z776</accession>
<dbReference type="STRING" id="36844.SAMN04488501_1222"/>
<evidence type="ECO:0000313" key="2">
    <source>
        <dbReference type="EMBL" id="KOA18815.1"/>
    </source>
</evidence>
<dbReference type="EMBL" id="LHUR01000032">
    <property type="protein sequence ID" value="KOA18815.1"/>
    <property type="molecule type" value="Genomic_DNA"/>
</dbReference>
<dbReference type="Proteomes" id="UP000037043">
    <property type="component" value="Unassembled WGS sequence"/>
</dbReference>
<dbReference type="InterPro" id="IPR001387">
    <property type="entry name" value="Cro/C1-type_HTH"/>
</dbReference>
<gene>
    <name evidence="2" type="ORF">CLHOM_27540</name>
</gene>
<name>A0A0L6Z776_9CLOT</name>